<proteinExistence type="predicted"/>
<organism evidence="3 4">
    <name type="scientific">Nocardioides antri</name>
    <dbReference type="NCBI Taxonomy" id="2607659"/>
    <lineage>
        <taxon>Bacteria</taxon>
        <taxon>Bacillati</taxon>
        <taxon>Actinomycetota</taxon>
        <taxon>Actinomycetes</taxon>
        <taxon>Propionibacteriales</taxon>
        <taxon>Nocardioidaceae</taxon>
        <taxon>Nocardioides</taxon>
    </lineage>
</organism>
<gene>
    <name evidence="3" type="ORF">F0U47_01420</name>
</gene>
<evidence type="ECO:0000313" key="4">
    <source>
        <dbReference type="Proteomes" id="UP000324351"/>
    </source>
</evidence>
<keyword evidence="2" id="KW-0732">Signal</keyword>
<dbReference type="AlphaFoldDB" id="A0A5B1M8Y7"/>
<comment type="caution">
    <text evidence="3">The sequence shown here is derived from an EMBL/GenBank/DDBJ whole genome shotgun (WGS) entry which is preliminary data.</text>
</comment>
<evidence type="ECO:0000256" key="1">
    <source>
        <dbReference type="SAM" id="MobiDB-lite"/>
    </source>
</evidence>
<dbReference type="SUPFAM" id="SSF110296">
    <property type="entry name" value="Oligoxyloglucan reducing end-specific cellobiohydrolase"/>
    <property type="match status" value="1"/>
</dbReference>
<dbReference type="PROSITE" id="PS51257">
    <property type="entry name" value="PROKAR_LIPOPROTEIN"/>
    <property type="match status" value="1"/>
</dbReference>
<name>A0A5B1M8Y7_9ACTN</name>
<dbReference type="EMBL" id="VUJW01000001">
    <property type="protein sequence ID" value="KAA1428906.1"/>
    <property type="molecule type" value="Genomic_DNA"/>
</dbReference>
<evidence type="ECO:0000256" key="2">
    <source>
        <dbReference type="SAM" id="SignalP"/>
    </source>
</evidence>
<reference evidence="3 4" key="2">
    <citation type="submission" date="2019-09" db="EMBL/GenBank/DDBJ databases">
        <authorList>
            <person name="Jin C."/>
        </authorList>
    </citation>
    <scope>NUCLEOTIDE SEQUENCE [LARGE SCALE GENOMIC DNA]</scope>
    <source>
        <strain evidence="3 4">BN140041</strain>
    </source>
</reference>
<reference evidence="3 4" key="1">
    <citation type="submission" date="2019-09" db="EMBL/GenBank/DDBJ databases">
        <title>Nocardioides panacisoli sp. nov., isolated from the soil of a ginseng field.</title>
        <authorList>
            <person name="Cho C."/>
        </authorList>
    </citation>
    <scope>NUCLEOTIDE SEQUENCE [LARGE SCALE GENOMIC DNA]</scope>
    <source>
        <strain evidence="3 4">BN140041</strain>
    </source>
</reference>
<sequence>MKAALAPVLLLACGVVAGCGDQTSGAPPGSAGPARWQTEHLRGELSVDFPTLLVSDGEDTVVLMLSDEGVLQSHVSEGGEAFVAGEPLELGERYAALGDVVRLDDGSWFALGNAGAVEVRGDTEPTYDPMALRSDDGLTWERVDVTGFTDAVELTALEVVDDRIVAVGGYRTLKDPSSGGFEARTWTSDDGRAFEEVPLPDVPDYQGYDDESYAGDVVMVDGDLLVSGRIGDTAVLWRSEDAGETWARVEERLLRDAYSISGLHARGSTVVATAATDDAQAIRSDDGGFTWEPVTSLPVNEEADGWAPLWSGAGRFFTLTGVDDISWSTPEVCYADLDQCGRDPGPRVVASEDGAEWTAVDLPGGGEVDEIVGTGDGRLLVMAAEQDGVAVHTWPAGTDLPEADEPAVPETVDLVTLADGEEPEVGVRYHLPLYTHCGIEQISFGGEPWRRTDDGPGYETGAGDAAPEGWPVPEGGGNVYGYATVRGDATLEYTAEDGTVLATYERGGRPFWCD</sequence>
<feature type="region of interest" description="Disordered" evidence="1">
    <location>
        <begin position="445"/>
        <end position="473"/>
    </location>
</feature>
<evidence type="ECO:0008006" key="5">
    <source>
        <dbReference type="Google" id="ProtNLM"/>
    </source>
</evidence>
<dbReference type="Proteomes" id="UP000324351">
    <property type="component" value="Unassembled WGS sequence"/>
</dbReference>
<keyword evidence="4" id="KW-1185">Reference proteome</keyword>
<feature type="signal peptide" evidence="2">
    <location>
        <begin position="1"/>
        <end position="17"/>
    </location>
</feature>
<accession>A0A5B1M8Y7</accession>
<dbReference type="Gene3D" id="2.120.10.10">
    <property type="match status" value="1"/>
</dbReference>
<evidence type="ECO:0000313" key="3">
    <source>
        <dbReference type="EMBL" id="KAA1428906.1"/>
    </source>
</evidence>
<feature type="chain" id="PRO_5039428755" description="Exo-alpha-sialidase" evidence="2">
    <location>
        <begin position="18"/>
        <end position="514"/>
    </location>
</feature>
<protein>
    <recommendedName>
        <fullName evidence="5">Exo-alpha-sialidase</fullName>
    </recommendedName>
</protein>
<dbReference type="RefSeq" id="WP_149748528.1">
    <property type="nucleotide sequence ID" value="NZ_VUJW01000001.1"/>
</dbReference>